<name>A0A090W7L9_9FLAO</name>
<dbReference type="Pfam" id="PF04245">
    <property type="entry name" value="NA37"/>
    <property type="match status" value="1"/>
</dbReference>
<dbReference type="Proteomes" id="UP000029646">
    <property type="component" value="Unassembled WGS sequence"/>
</dbReference>
<dbReference type="RefSeq" id="WP_262489585.1">
    <property type="nucleotide sequence ID" value="NZ_BBNS01000036.1"/>
</dbReference>
<dbReference type="GO" id="GO:0009295">
    <property type="term" value="C:nucleoid"/>
    <property type="evidence" value="ECO:0007669"/>
    <property type="project" value="InterPro"/>
</dbReference>
<dbReference type="EMBL" id="BBNS01000036">
    <property type="protein sequence ID" value="GAL72985.1"/>
    <property type="molecule type" value="Genomic_DNA"/>
</dbReference>
<protein>
    <submittedName>
        <fullName evidence="1">Lmo0572 protein</fullName>
    </submittedName>
</protein>
<evidence type="ECO:0000313" key="2">
    <source>
        <dbReference type="Proteomes" id="UP000029646"/>
    </source>
</evidence>
<evidence type="ECO:0000313" key="1">
    <source>
        <dbReference type="EMBL" id="GAL72985.1"/>
    </source>
</evidence>
<dbReference type="AlphaFoldDB" id="A0A090W7L9"/>
<proteinExistence type="predicted"/>
<sequence>MISRKNASISKFIIHKVGNKFNDTKNAFSEKTVDFDEASYDLMLPFLLRPFGSVVQSYRFNHHANISLNEINTYSTQLFNDEEAFVEVSKHIVMHLYEQSNSANIKLATF</sequence>
<dbReference type="InterPro" id="IPR007358">
    <property type="entry name" value="Nucleoid_associated_NdpA"/>
</dbReference>
<gene>
    <name evidence="1" type="ORF">JCM19302_262</name>
</gene>
<organism evidence="1 2">
    <name type="scientific">Jejuia pallidilutea</name>
    <dbReference type="NCBI Taxonomy" id="504487"/>
    <lineage>
        <taxon>Bacteria</taxon>
        <taxon>Pseudomonadati</taxon>
        <taxon>Bacteroidota</taxon>
        <taxon>Flavobacteriia</taxon>
        <taxon>Flavobacteriales</taxon>
        <taxon>Flavobacteriaceae</taxon>
        <taxon>Jejuia</taxon>
    </lineage>
</organism>
<reference evidence="1 2" key="1">
    <citation type="journal article" date="2014" name="Genome Announc.">
        <title>Draft Genome Sequence of Marine Flavobacterium Jejuia pallidilutea Strain 11shimoA1 and Pigmentation Mutants.</title>
        <authorList>
            <person name="Takatani N."/>
            <person name="Nakanishi M."/>
            <person name="Meirelles P."/>
            <person name="Mino S."/>
            <person name="Suda W."/>
            <person name="Oshima K."/>
            <person name="Hattori M."/>
            <person name="Ohkuma M."/>
            <person name="Hosokawa M."/>
            <person name="Miyashita K."/>
            <person name="Thompson F.L."/>
            <person name="Niwa A."/>
            <person name="Sawabe T."/>
            <person name="Sawabe T."/>
        </authorList>
    </citation>
    <scope>NUCLEOTIDE SEQUENCE [LARGE SCALE GENOMIC DNA]</scope>
    <source>
        <strain evidence="2">JCM19302</strain>
    </source>
</reference>
<accession>A0A090W7L9</accession>
<comment type="caution">
    <text evidence="1">The sequence shown here is derived from an EMBL/GenBank/DDBJ whole genome shotgun (WGS) entry which is preliminary data.</text>
</comment>